<evidence type="ECO:0000313" key="2">
    <source>
        <dbReference type="EMBL" id="KAA6356194.1"/>
    </source>
</evidence>
<accession>A0A5J4TCR9</accession>
<protein>
    <submittedName>
        <fullName evidence="2">Uncharacterized protein</fullName>
    </submittedName>
</protein>
<dbReference type="EMBL" id="SNRW01033386">
    <property type="protein sequence ID" value="KAA6356194.1"/>
    <property type="molecule type" value="Genomic_DNA"/>
</dbReference>
<reference evidence="2 3" key="1">
    <citation type="submission" date="2019-03" db="EMBL/GenBank/DDBJ databases">
        <title>Single cell metagenomics reveals metabolic interactions within the superorganism composed of flagellate Streblomastix strix and complex community of Bacteroidetes bacteria on its surface.</title>
        <authorList>
            <person name="Treitli S.C."/>
            <person name="Kolisko M."/>
            <person name="Husnik F."/>
            <person name="Keeling P."/>
            <person name="Hampl V."/>
        </authorList>
    </citation>
    <scope>NUCLEOTIDE SEQUENCE [LARGE SCALE GENOMIC DNA]</scope>
    <source>
        <strain evidence="2">ST1C</strain>
    </source>
</reference>
<dbReference type="AlphaFoldDB" id="A0A5J4TCR9"/>
<feature type="compositionally biased region" description="Basic and acidic residues" evidence="1">
    <location>
        <begin position="11"/>
        <end position="26"/>
    </location>
</feature>
<sequence>NKKRIPQRTEGSNKRNDAEGGLERME</sequence>
<dbReference type="Proteomes" id="UP000324800">
    <property type="component" value="Unassembled WGS sequence"/>
</dbReference>
<comment type="caution">
    <text evidence="2">The sequence shown here is derived from an EMBL/GenBank/DDBJ whole genome shotgun (WGS) entry which is preliminary data.</text>
</comment>
<gene>
    <name evidence="2" type="ORF">EZS28_048279</name>
</gene>
<evidence type="ECO:0000313" key="3">
    <source>
        <dbReference type="Proteomes" id="UP000324800"/>
    </source>
</evidence>
<name>A0A5J4TCR9_9EUKA</name>
<proteinExistence type="predicted"/>
<organism evidence="2 3">
    <name type="scientific">Streblomastix strix</name>
    <dbReference type="NCBI Taxonomy" id="222440"/>
    <lineage>
        <taxon>Eukaryota</taxon>
        <taxon>Metamonada</taxon>
        <taxon>Preaxostyla</taxon>
        <taxon>Oxymonadida</taxon>
        <taxon>Streblomastigidae</taxon>
        <taxon>Streblomastix</taxon>
    </lineage>
</organism>
<feature type="non-terminal residue" evidence="2">
    <location>
        <position position="1"/>
    </location>
</feature>
<evidence type="ECO:0000256" key="1">
    <source>
        <dbReference type="SAM" id="MobiDB-lite"/>
    </source>
</evidence>
<feature type="region of interest" description="Disordered" evidence="1">
    <location>
        <begin position="1"/>
        <end position="26"/>
    </location>
</feature>